<gene>
    <name evidence="2" type="ORF">PRZ48_011548</name>
</gene>
<feature type="region of interest" description="Disordered" evidence="1">
    <location>
        <begin position="125"/>
        <end position="234"/>
    </location>
</feature>
<evidence type="ECO:0000313" key="2">
    <source>
        <dbReference type="EMBL" id="KAK4497098.1"/>
    </source>
</evidence>
<organism evidence="2 3">
    <name type="scientific">Zasmidium cellare</name>
    <name type="common">Wine cellar mold</name>
    <name type="synonym">Racodium cellare</name>
    <dbReference type="NCBI Taxonomy" id="395010"/>
    <lineage>
        <taxon>Eukaryota</taxon>
        <taxon>Fungi</taxon>
        <taxon>Dikarya</taxon>
        <taxon>Ascomycota</taxon>
        <taxon>Pezizomycotina</taxon>
        <taxon>Dothideomycetes</taxon>
        <taxon>Dothideomycetidae</taxon>
        <taxon>Mycosphaerellales</taxon>
        <taxon>Mycosphaerellaceae</taxon>
        <taxon>Zasmidium</taxon>
    </lineage>
</organism>
<dbReference type="EMBL" id="JAXOVC010000009">
    <property type="protein sequence ID" value="KAK4497098.1"/>
    <property type="molecule type" value="Genomic_DNA"/>
</dbReference>
<reference evidence="2 3" key="1">
    <citation type="journal article" date="2023" name="G3 (Bethesda)">
        <title>A chromosome-level genome assembly of Zasmidium syzygii isolated from banana leaves.</title>
        <authorList>
            <person name="van Westerhoven A.C."/>
            <person name="Mehrabi R."/>
            <person name="Talebi R."/>
            <person name="Steentjes M.B.F."/>
            <person name="Corcolon B."/>
            <person name="Chong P.A."/>
            <person name="Kema G.H.J."/>
            <person name="Seidl M.F."/>
        </authorList>
    </citation>
    <scope>NUCLEOTIDE SEQUENCE [LARGE SCALE GENOMIC DNA]</scope>
    <source>
        <strain evidence="2 3">P124</strain>
    </source>
</reference>
<feature type="region of interest" description="Disordered" evidence="1">
    <location>
        <begin position="1"/>
        <end position="76"/>
    </location>
</feature>
<accession>A0ABR0E7N1</accession>
<comment type="caution">
    <text evidence="2">The sequence shown here is derived from an EMBL/GenBank/DDBJ whole genome shotgun (WGS) entry which is preliminary data.</text>
</comment>
<feature type="compositionally biased region" description="Basic and acidic residues" evidence="1">
    <location>
        <begin position="34"/>
        <end position="49"/>
    </location>
</feature>
<feature type="compositionally biased region" description="Low complexity" evidence="1">
    <location>
        <begin position="165"/>
        <end position="177"/>
    </location>
</feature>
<protein>
    <submittedName>
        <fullName evidence="2">Uncharacterized protein</fullName>
    </submittedName>
</protein>
<sequence>MILAAYRNPPYRSPTPRANNNGNHPPPNASQPPLDRRSQSPKRKRDEQHPPPPPSSSAPPAMLSSTAVVDVVPDSPRTRVAERFRGLEIEGSPRKRVRVDESEIEATPMVEGRELEIPESVEVTREGEVEVEMGSPSPTPVPAPTNPRRTFAKVPSLRKESSYLSTRASPPTTSSPPQKRRLSSPPAPTPSLETMALEPPSSLTWSLSEITGHDIDTTNPDDDGEGINGIGFKPTPAMAAARSLKRKKQVEEWKSREAREARQRRIEGRRKREEGLVGVGGGGGEGRRVVRFVDA</sequence>
<evidence type="ECO:0000313" key="3">
    <source>
        <dbReference type="Proteomes" id="UP001305779"/>
    </source>
</evidence>
<proteinExistence type="predicted"/>
<dbReference type="Proteomes" id="UP001305779">
    <property type="component" value="Unassembled WGS sequence"/>
</dbReference>
<name>A0ABR0E7N1_ZASCE</name>
<evidence type="ECO:0000256" key="1">
    <source>
        <dbReference type="SAM" id="MobiDB-lite"/>
    </source>
</evidence>
<keyword evidence="3" id="KW-1185">Reference proteome</keyword>